<evidence type="ECO:0000256" key="1">
    <source>
        <dbReference type="SAM" id="Phobius"/>
    </source>
</evidence>
<dbReference type="AlphaFoldDB" id="A0A176X9I6"/>
<feature type="transmembrane region" description="Helical" evidence="1">
    <location>
        <begin position="172"/>
        <end position="191"/>
    </location>
</feature>
<sequence length="427" mass="46227">MMGRPVQHLLLLGIVMLFTLSSNMLYVMGINYSASNASYLLKIHPSSYVFFFLILISPSITSSPRRPELKRCGLLLIMVSTVSLVLYQFFSVEAGGGESSLLIVTYAATGALAVALSYADTITLRQMKRFVSLFLLCNSLIGIAETSGFPRILPYVVGETIIGFDNRPTALLGHPLNNALITGAWCLVILLSNFRTPLNFWRLTVLGVHLIALLAFGGRAAVVVAALSYTCFVAYQATTTFLKGDSRDVIRLAKLCIIAGAGVPVLIYSGAADTVIERFLDSRGSDETRSAALVMLDLLSPGQWLFGVPVSVRTSIQALLGSTRGIEISWIALVYSFGLPITAIVLVATYLTLRATTEEHDMGRAALLFYFFLTTLLSLSIGSKSLLVAQFLVLLACFAKPLEAPPLIHAGPKSRRRNFGDARSIGI</sequence>
<feature type="transmembrane region" description="Helical" evidence="1">
    <location>
        <begin position="72"/>
        <end position="90"/>
    </location>
</feature>
<keyword evidence="1" id="KW-1133">Transmembrane helix</keyword>
<gene>
    <name evidence="2" type="ORF">A7J57_05750</name>
</gene>
<dbReference type="EMBL" id="LXPS01000022">
    <property type="protein sequence ID" value="OAE43754.1"/>
    <property type="molecule type" value="Genomic_DNA"/>
</dbReference>
<feature type="transmembrane region" description="Helical" evidence="1">
    <location>
        <begin position="365"/>
        <end position="382"/>
    </location>
</feature>
<evidence type="ECO:0000313" key="3">
    <source>
        <dbReference type="Proteomes" id="UP000077098"/>
    </source>
</evidence>
<name>A0A176X9I6_AGRTU</name>
<dbReference type="Proteomes" id="UP000077098">
    <property type="component" value="Unassembled WGS sequence"/>
</dbReference>
<feature type="transmembrane region" description="Helical" evidence="1">
    <location>
        <begin position="249"/>
        <end position="269"/>
    </location>
</feature>
<protein>
    <submittedName>
        <fullName evidence="2">Uncharacterized protein</fullName>
    </submittedName>
</protein>
<evidence type="ECO:0000313" key="2">
    <source>
        <dbReference type="EMBL" id="OAE43754.1"/>
    </source>
</evidence>
<keyword evidence="1" id="KW-0472">Membrane</keyword>
<dbReference type="InterPro" id="IPR048041">
    <property type="entry name" value="VpsF-like"/>
</dbReference>
<feature type="transmembrane region" description="Helical" evidence="1">
    <location>
        <begin position="328"/>
        <end position="353"/>
    </location>
</feature>
<feature type="transmembrane region" description="Helical" evidence="1">
    <location>
        <begin position="102"/>
        <end position="119"/>
    </location>
</feature>
<dbReference type="RefSeq" id="WP_063949760.1">
    <property type="nucleotide sequence ID" value="NZ_LXPS01000022.1"/>
</dbReference>
<accession>A0A176X9I6</accession>
<keyword evidence="1" id="KW-0812">Transmembrane</keyword>
<feature type="transmembrane region" description="Helical" evidence="1">
    <location>
        <begin position="131"/>
        <end position="152"/>
    </location>
</feature>
<reference evidence="2 3" key="1">
    <citation type="submission" date="2016-05" db="EMBL/GenBank/DDBJ databases">
        <authorList>
            <person name="Lavstsen T."/>
            <person name="Jespersen J.S."/>
        </authorList>
    </citation>
    <scope>NUCLEOTIDE SEQUENCE [LARGE SCALE GENOMIC DNA]</scope>
    <source>
        <strain evidence="2 3">KCJ1736</strain>
    </source>
</reference>
<organism evidence="2 3">
    <name type="scientific">Agrobacterium tumefaciens</name>
    <dbReference type="NCBI Taxonomy" id="358"/>
    <lineage>
        <taxon>Bacteria</taxon>
        <taxon>Pseudomonadati</taxon>
        <taxon>Pseudomonadota</taxon>
        <taxon>Alphaproteobacteria</taxon>
        <taxon>Hyphomicrobiales</taxon>
        <taxon>Rhizobiaceae</taxon>
        <taxon>Rhizobium/Agrobacterium group</taxon>
        <taxon>Agrobacterium</taxon>
        <taxon>Agrobacterium tumefaciens complex</taxon>
    </lineage>
</organism>
<proteinExistence type="predicted"/>
<feature type="transmembrane region" description="Helical" evidence="1">
    <location>
        <begin position="39"/>
        <end position="60"/>
    </location>
</feature>
<feature type="transmembrane region" description="Helical" evidence="1">
    <location>
        <begin position="203"/>
        <end position="229"/>
    </location>
</feature>
<dbReference type="NCBIfam" id="NF038256">
    <property type="entry name" value="exopoly_VpsF"/>
    <property type="match status" value="1"/>
</dbReference>
<comment type="caution">
    <text evidence="2">The sequence shown here is derived from an EMBL/GenBank/DDBJ whole genome shotgun (WGS) entry which is preliminary data.</text>
</comment>